<dbReference type="OrthoDB" id="8062037at2759"/>
<comment type="catalytic activity">
    <reaction evidence="1">
        <text>S-ubiquitinyl-[E2 ubiquitin-conjugating enzyme]-L-cysteine + [acceptor protein]-L-lysine = [E2 ubiquitin-conjugating enzyme]-L-cysteine + N(6)-ubiquitinyl-[acceptor protein]-L-lysine.</text>
        <dbReference type="EC" id="2.3.2.27"/>
    </reaction>
</comment>
<organism evidence="10 11">
    <name type="scientific">Digitaria exilis</name>
    <dbReference type="NCBI Taxonomy" id="1010633"/>
    <lineage>
        <taxon>Eukaryota</taxon>
        <taxon>Viridiplantae</taxon>
        <taxon>Streptophyta</taxon>
        <taxon>Embryophyta</taxon>
        <taxon>Tracheophyta</taxon>
        <taxon>Spermatophyta</taxon>
        <taxon>Magnoliopsida</taxon>
        <taxon>Liliopsida</taxon>
        <taxon>Poales</taxon>
        <taxon>Poaceae</taxon>
        <taxon>PACMAD clade</taxon>
        <taxon>Panicoideae</taxon>
        <taxon>Panicodae</taxon>
        <taxon>Paniceae</taxon>
        <taxon>Anthephorinae</taxon>
        <taxon>Digitaria</taxon>
    </lineage>
</organism>
<reference evidence="10" key="1">
    <citation type="submission" date="2020-07" db="EMBL/GenBank/DDBJ databases">
        <title>Genome sequence and genetic diversity analysis of an under-domesticated orphan crop, white fonio (Digitaria exilis).</title>
        <authorList>
            <person name="Bennetzen J.L."/>
            <person name="Chen S."/>
            <person name="Ma X."/>
            <person name="Wang X."/>
            <person name="Yssel A.E.J."/>
            <person name="Chaluvadi S.R."/>
            <person name="Johnson M."/>
            <person name="Gangashetty P."/>
            <person name="Hamidou F."/>
            <person name="Sanogo M.D."/>
            <person name="Zwaenepoel A."/>
            <person name="Wallace J."/>
            <person name="Van De Peer Y."/>
            <person name="Van Deynze A."/>
        </authorList>
    </citation>
    <scope>NUCLEOTIDE SEQUENCE</scope>
    <source>
        <tissue evidence="10">Leaves</tissue>
    </source>
</reference>
<dbReference type="InterPro" id="IPR013083">
    <property type="entry name" value="Znf_RING/FYVE/PHD"/>
</dbReference>
<evidence type="ECO:0000256" key="2">
    <source>
        <dbReference type="ARBA" id="ARBA00012483"/>
    </source>
</evidence>
<dbReference type="SUPFAM" id="SSF57850">
    <property type="entry name" value="RING/U-box"/>
    <property type="match status" value="1"/>
</dbReference>
<dbReference type="PROSITE" id="PS50089">
    <property type="entry name" value="ZF_RING_2"/>
    <property type="match status" value="1"/>
</dbReference>
<sequence length="192" mass="20875">MRTERWSASSFIYLHRFCAAPAIPDMVWPPPPPPPATTDASVIIGLSVALGIFLFFISCVRSMARQSVAGDAADTAEAARTVVAIVPPEPWENELPRQHLHIDAGDEGWPRRASPVADLPSFTYSQSVKHNVTGPADEAATCSTGETVRLLPVCLHMFHVECIDPWLDAHSTCPICRSGIDATTDSRLYLPV</sequence>
<keyword evidence="8" id="KW-0812">Transmembrane</keyword>
<keyword evidence="4 7" id="KW-0863">Zinc-finger</keyword>
<dbReference type="PANTHER" id="PTHR14155">
    <property type="entry name" value="RING FINGER DOMAIN-CONTAINING"/>
    <property type="match status" value="1"/>
</dbReference>
<keyword evidence="8" id="KW-1133">Transmembrane helix</keyword>
<evidence type="ECO:0000256" key="3">
    <source>
        <dbReference type="ARBA" id="ARBA00022723"/>
    </source>
</evidence>
<gene>
    <name evidence="10" type="ORF">HU200_011391</name>
</gene>
<comment type="caution">
    <text evidence="10">The sequence shown here is derived from an EMBL/GenBank/DDBJ whole genome shotgun (WGS) entry which is preliminary data.</text>
</comment>
<name>A0A835FI87_9POAL</name>
<accession>A0A835FI87</accession>
<evidence type="ECO:0000256" key="1">
    <source>
        <dbReference type="ARBA" id="ARBA00000900"/>
    </source>
</evidence>
<dbReference type="Gene3D" id="3.30.40.10">
    <property type="entry name" value="Zinc/RING finger domain, C3HC4 (zinc finger)"/>
    <property type="match status" value="1"/>
</dbReference>
<evidence type="ECO:0000256" key="5">
    <source>
        <dbReference type="ARBA" id="ARBA00022833"/>
    </source>
</evidence>
<dbReference type="PANTHER" id="PTHR14155:SF518">
    <property type="entry name" value="RING-TYPE DOMAIN-CONTAINING PROTEIN"/>
    <property type="match status" value="1"/>
</dbReference>
<comment type="similarity">
    <text evidence="6">Belongs to the RING-type zinc finger family. ATL subfamily.</text>
</comment>
<proteinExistence type="inferred from homology"/>
<feature type="domain" description="RING-type" evidence="9">
    <location>
        <begin position="154"/>
        <end position="177"/>
    </location>
</feature>
<feature type="transmembrane region" description="Helical" evidence="8">
    <location>
        <begin position="43"/>
        <end position="60"/>
    </location>
</feature>
<keyword evidence="5" id="KW-0862">Zinc</keyword>
<keyword evidence="11" id="KW-1185">Reference proteome</keyword>
<dbReference type="GO" id="GO:0008270">
    <property type="term" value="F:zinc ion binding"/>
    <property type="evidence" value="ECO:0007669"/>
    <property type="project" value="UniProtKB-KW"/>
</dbReference>
<keyword evidence="3" id="KW-0479">Metal-binding</keyword>
<dbReference type="InterPro" id="IPR001841">
    <property type="entry name" value="Znf_RING"/>
</dbReference>
<evidence type="ECO:0000259" key="9">
    <source>
        <dbReference type="PROSITE" id="PS50089"/>
    </source>
</evidence>
<dbReference type="Proteomes" id="UP000636709">
    <property type="component" value="Unassembled WGS sequence"/>
</dbReference>
<evidence type="ECO:0000313" key="11">
    <source>
        <dbReference type="Proteomes" id="UP000636709"/>
    </source>
</evidence>
<keyword evidence="8" id="KW-0472">Membrane</keyword>
<dbReference type="Pfam" id="PF13639">
    <property type="entry name" value="zf-RING_2"/>
    <property type="match status" value="1"/>
</dbReference>
<protein>
    <recommendedName>
        <fullName evidence="2">RING-type E3 ubiquitin transferase</fullName>
        <ecNumber evidence="2">2.3.2.27</ecNumber>
    </recommendedName>
</protein>
<evidence type="ECO:0000256" key="8">
    <source>
        <dbReference type="SAM" id="Phobius"/>
    </source>
</evidence>
<dbReference type="EC" id="2.3.2.27" evidence="2"/>
<dbReference type="InterPro" id="IPR053238">
    <property type="entry name" value="RING-H2_zinc_finger"/>
</dbReference>
<dbReference type="EMBL" id="JACEFO010000844">
    <property type="protein sequence ID" value="KAF8754854.1"/>
    <property type="molecule type" value="Genomic_DNA"/>
</dbReference>
<dbReference type="GO" id="GO:0061630">
    <property type="term" value="F:ubiquitin protein ligase activity"/>
    <property type="evidence" value="ECO:0007669"/>
    <property type="project" value="UniProtKB-EC"/>
</dbReference>
<evidence type="ECO:0000256" key="6">
    <source>
        <dbReference type="ARBA" id="ARBA00024209"/>
    </source>
</evidence>
<evidence type="ECO:0000256" key="7">
    <source>
        <dbReference type="PROSITE-ProRule" id="PRU00175"/>
    </source>
</evidence>
<evidence type="ECO:0000256" key="4">
    <source>
        <dbReference type="ARBA" id="ARBA00022771"/>
    </source>
</evidence>
<dbReference type="AlphaFoldDB" id="A0A835FI87"/>
<evidence type="ECO:0000313" key="10">
    <source>
        <dbReference type="EMBL" id="KAF8754854.1"/>
    </source>
</evidence>